<protein>
    <submittedName>
        <fullName evidence="2">YqaJ viral recombinase family protein</fullName>
    </submittedName>
</protein>
<dbReference type="EMBL" id="BAABQM010000002">
    <property type="protein sequence ID" value="GAA5414579.1"/>
    <property type="molecule type" value="Genomic_DNA"/>
</dbReference>
<dbReference type="SUPFAM" id="SSF52980">
    <property type="entry name" value="Restriction endonuclease-like"/>
    <property type="match status" value="1"/>
</dbReference>
<dbReference type="InterPro" id="IPR019080">
    <property type="entry name" value="YqaJ_viral_recombinase"/>
</dbReference>
<comment type="caution">
    <text evidence="2">The sequence shown here is derived from an EMBL/GenBank/DDBJ whole genome shotgun (WGS) entry which is preliminary data.</text>
</comment>
<dbReference type="NCBIfam" id="NF045868">
    <property type="entry name" value="MPN551_DNA_bnd"/>
    <property type="match status" value="1"/>
</dbReference>
<feature type="domain" description="YqaJ viral recombinase" evidence="1">
    <location>
        <begin position="33"/>
        <end position="149"/>
    </location>
</feature>
<accession>A0ABP9UAT2</accession>
<dbReference type="Gene3D" id="3.90.320.10">
    <property type="match status" value="1"/>
</dbReference>
<dbReference type="InterPro" id="IPR011604">
    <property type="entry name" value="PDDEXK-like_dom_sf"/>
</dbReference>
<sequence length="279" mass="32502">MPFIKKYGEDFIFEDNQIKLTPKYLAANQKKFKKITGSRMASVLGLNNFSSPVKTWAMMVGIYTEPMDQMIANAGNIIEPKIKDYVEQKTGIKYLQYNPMAVKFDVFKEDPVFGGIPDGEPLNAQGDIDYTTSPMLEIKTSAIDSFVYKKEKNLFVLQKDELGHPIVKSEGTKRQKWFNSNNDVLVPNEYKFQLGLYCYLRHINHGIFAICFLKRDDYIDPNSCNVFEREIQLVDFTLSLDKFKYWVDSARLWYDNYIKMGVSPELSLEDREWFESEDK</sequence>
<reference evidence="2" key="1">
    <citation type="submission" date="2024-02" db="EMBL/GenBank/DDBJ databases">
        <title>Draft genome sequence of new strains in genus Ureaplasma.</title>
        <authorList>
            <person name="Nakajima Y."/>
            <person name="Segawa T."/>
        </authorList>
    </citation>
    <scope>NUCLEOTIDE SEQUENCE [LARGE SCALE GENOMIC DNA]</scope>
    <source>
        <strain evidence="2">OM1</strain>
    </source>
</reference>
<dbReference type="InterPro" id="IPR011335">
    <property type="entry name" value="Restrct_endonuc-II-like"/>
</dbReference>
<proteinExistence type="predicted"/>
<dbReference type="Pfam" id="PF09588">
    <property type="entry name" value="YqaJ"/>
    <property type="match status" value="1"/>
</dbReference>
<keyword evidence="3" id="KW-1185">Reference proteome</keyword>
<organism evidence="2 3">
    <name type="scientific">Ureaplasma ceti</name>
    <dbReference type="NCBI Taxonomy" id="3119530"/>
    <lineage>
        <taxon>Bacteria</taxon>
        <taxon>Bacillati</taxon>
        <taxon>Mycoplasmatota</taxon>
        <taxon>Mycoplasmoidales</taxon>
        <taxon>Mycoplasmoidaceae</taxon>
        <taxon>Ureaplasma</taxon>
    </lineage>
</organism>
<evidence type="ECO:0000259" key="1">
    <source>
        <dbReference type="Pfam" id="PF09588"/>
    </source>
</evidence>
<evidence type="ECO:0000313" key="2">
    <source>
        <dbReference type="EMBL" id="GAA5414579.1"/>
    </source>
</evidence>
<dbReference type="Proteomes" id="UP001449582">
    <property type="component" value="Unassembled WGS sequence"/>
</dbReference>
<name>A0ABP9UAT2_9BACT</name>
<gene>
    <name evidence="2" type="ORF">UREOM_2900</name>
</gene>
<evidence type="ECO:0000313" key="3">
    <source>
        <dbReference type="Proteomes" id="UP001449582"/>
    </source>
</evidence>
<dbReference type="RefSeq" id="WP_353289745.1">
    <property type="nucleotide sequence ID" value="NZ_BAABQM010000002.1"/>
</dbReference>